<dbReference type="GO" id="GO:0090071">
    <property type="term" value="P:negative regulation of ribosome biogenesis"/>
    <property type="evidence" value="ECO:0007669"/>
    <property type="project" value="UniProtKB-UniRule"/>
</dbReference>
<dbReference type="SUPFAM" id="SSF81301">
    <property type="entry name" value="Nucleotidyltransferase"/>
    <property type="match status" value="1"/>
</dbReference>
<proteinExistence type="inferred from homology"/>
<feature type="compositionally biased region" description="Basic and acidic residues" evidence="3">
    <location>
        <begin position="122"/>
        <end position="132"/>
    </location>
</feature>
<dbReference type="HAMAP" id="MF_01477">
    <property type="entry name" value="Iojap_RsfS"/>
    <property type="match status" value="1"/>
</dbReference>
<comment type="subcellular location">
    <subcellularLocation>
        <location evidence="2">Cytoplasm</location>
    </subcellularLocation>
</comment>
<feature type="compositionally biased region" description="Basic residues" evidence="3">
    <location>
        <begin position="138"/>
        <end position="147"/>
    </location>
</feature>
<reference evidence="4 5" key="1">
    <citation type="journal article" date="2012" name="Front. Microbiol.">
        <title>Complete genome of Ignavibacterium album, a metabolically versatile, flagellated, facultative anaerobe from the phylum Chlorobi.</title>
        <authorList>
            <person name="Liu Z."/>
            <person name="Frigaard N.-U."/>
            <person name="Vogl K."/>
            <person name="Iino T."/>
            <person name="Ohkuma M."/>
            <person name="Overmann J."/>
            <person name="Bryant D.A."/>
        </authorList>
    </citation>
    <scope>NUCLEOTIDE SEQUENCE [LARGE SCALE GENOMIC DNA]</scope>
    <source>
        <strain evidence="5">DSM 19864 / JCM 16511 / NBRC 101810 / Mat9-16</strain>
    </source>
</reference>
<dbReference type="PATRIC" id="fig|945713.3.peg.2392"/>
<dbReference type="Pfam" id="PF02410">
    <property type="entry name" value="RsfS"/>
    <property type="match status" value="1"/>
</dbReference>
<dbReference type="Gene3D" id="3.30.460.10">
    <property type="entry name" value="Beta Polymerase, domain 2"/>
    <property type="match status" value="1"/>
</dbReference>
<dbReference type="HOGENOM" id="CLU_092688_2_2_10"/>
<dbReference type="AlphaFoldDB" id="I0AM81"/>
<dbReference type="InterPro" id="IPR043519">
    <property type="entry name" value="NT_sf"/>
</dbReference>
<dbReference type="OrthoDB" id="9793681at2"/>
<evidence type="ECO:0000256" key="2">
    <source>
        <dbReference type="HAMAP-Rule" id="MF_01477"/>
    </source>
</evidence>
<evidence type="ECO:0000313" key="5">
    <source>
        <dbReference type="Proteomes" id="UP000007394"/>
    </source>
</evidence>
<feature type="region of interest" description="Disordered" evidence="3">
    <location>
        <begin position="122"/>
        <end position="147"/>
    </location>
</feature>
<evidence type="ECO:0000256" key="3">
    <source>
        <dbReference type="SAM" id="MobiDB-lite"/>
    </source>
</evidence>
<name>I0AM81_IGNAJ</name>
<organism evidence="4 5">
    <name type="scientific">Ignavibacterium album (strain DSM 19864 / JCM 16511 / NBRC 101810 / Mat9-16)</name>
    <dbReference type="NCBI Taxonomy" id="945713"/>
    <lineage>
        <taxon>Bacteria</taxon>
        <taxon>Pseudomonadati</taxon>
        <taxon>Ignavibacteriota</taxon>
        <taxon>Ignavibacteria</taxon>
        <taxon>Ignavibacteriales</taxon>
        <taxon>Ignavibacteriaceae</taxon>
        <taxon>Ignavibacterium</taxon>
    </lineage>
</organism>
<dbReference type="GO" id="GO:0005737">
    <property type="term" value="C:cytoplasm"/>
    <property type="evidence" value="ECO:0007669"/>
    <property type="project" value="UniProtKB-SubCell"/>
</dbReference>
<comment type="subunit">
    <text evidence="2">Interacts with ribosomal protein uL14 (rplN).</text>
</comment>
<dbReference type="GO" id="GO:0042256">
    <property type="term" value="P:cytosolic ribosome assembly"/>
    <property type="evidence" value="ECO:0007669"/>
    <property type="project" value="UniProtKB-UniRule"/>
</dbReference>
<dbReference type="STRING" id="945713.IALB_2385"/>
<accession>I0AM81</accession>
<dbReference type="RefSeq" id="WP_014561231.1">
    <property type="nucleotide sequence ID" value="NC_017464.1"/>
</dbReference>
<comment type="similarity">
    <text evidence="1 2">Belongs to the Iojap/RsfS family.</text>
</comment>
<evidence type="ECO:0000256" key="1">
    <source>
        <dbReference type="ARBA" id="ARBA00010574"/>
    </source>
</evidence>
<dbReference type="KEGG" id="ial:IALB_2385"/>
<dbReference type="NCBIfam" id="TIGR00090">
    <property type="entry name" value="rsfS_iojap_ybeB"/>
    <property type="match status" value="1"/>
</dbReference>
<dbReference type="EMBL" id="CP003418">
    <property type="protein sequence ID" value="AFH50088.1"/>
    <property type="molecule type" value="Genomic_DNA"/>
</dbReference>
<protein>
    <recommendedName>
        <fullName evidence="2">Ribosomal silencing factor RsfS</fullName>
    </recommendedName>
</protein>
<dbReference type="eggNOG" id="COG0799">
    <property type="taxonomic scope" value="Bacteria"/>
</dbReference>
<dbReference type="GO" id="GO:0043023">
    <property type="term" value="F:ribosomal large subunit binding"/>
    <property type="evidence" value="ECO:0007669"/>
    <property type="project" value="TreeGrafter"/>
</dbReference>
<comment type="function">
    <text evidence="2">Functions as a ribosomal silencing factor. Interacts with ribosomal protein uL14 (rplN), blocking formation of intersubunit bridge B8. Prevents association of the 30S and 50S ribosomal subunits and the formation of functional ribosomes, thus repressing translation.</text>
</comment>
<keyword evidence="2" id="KW-0678">Repressor</keyword>
<dbReference type="PANTHER" id="PTHR21043">
    <property type="entry name" value="IOJAP SUPERFAMILY ORTHOLOG"/>
    <property type="match status" value="1"/>
</dbReference>
<keyword evidence="2" id="KW-0963">Cytoplasm</keyword>
<keyword evidence="2" id="KW-0810">Translation regulation</keyword>
<dbReference type="InterPro" id="IPR004394">
    <property type="entry name" value="Iojap/RsfS/C7orf30"/>
</dbReference>
<dbReference type="PANTHER" id="PTHR21043:SF0">
    <property type="entry name" value="MITOCHONDRIAL ASSEMBLY OF RIBOSOMAL LARGE SUBUNIT PROTEIN 1"/>
    <property type="match status" value="1"/>
</dbReference>
<evidence type="ECO:0000313" key="4">
    <source>
        <dbReference type="EMBL" id="AFH50088.1"/>
    </source>
</evidence>
<dbReference type="GO" id="GO:0017148">
    <property type="term" value="P:negative regulation of translation"/>
    <property type="evidence" value="ECO:0007669"/>
    <property type="project" value="UniProtKB-UniRule"/>
</dbReference>
<gene>
    <name evidence="2" type="primary">rsfS</name>
    <name evidence="4" type="ordered locus">IALB_2385</name>
</gene>
<dbReference type="Proteomes" id="UP000007394">
    <property type="component" value="Chromosome"/>
</dbReference>
<sequence>MDSKLFAEKIANLVFNKKGYDVKIIDLKNLASFADYFVICSADSDTQVKAIADEIDDKLRDEGIKCWHKEGYTALQWVLLDYVDVVVHVFRKEAREFYNLEKLWGDAPGWVVEDPALKKAEPQKEVKIKETSSTKTRTTTRRKSSKS</sequence>
<keyword evidence="5" id="KW-1185">Reference proteome</keyword>